<evidence type="ECO:0000313" key="1">
    <source>
        <dbReference type="EMBL" id="MFC4633356.1"/>
    </source>
</evidence>
<accession>A0ABV9HT67</accession>
<keyword evidence="2" id="KW-1185">Reference proteome</keyword>
<gene>
    <name evidence="1" type="ORF">ACFO3O_05530</name>
</gene>
<dbReference type="RefSeq" id="WP_379977556.1">
    <property type="nucleotide sequence ID" value="NZ_JBHSFV010000002.1"/>
</dbReference>
<dbReference type="EMBL" id="JBHSFV010000002">
    <property type="protein sequence ID" value="MFC4633356.1"/>
    <property type="molecule type" value="Genomic_DNA"/>
</dbReference>
<reference evidence="2" key="1">
    <citation type="journal article" date="2019" name="Int. J. Syst. Evol. Microbiol.">
        <title>The Global Catalogue of Microorganisms (GCM) 10K type strain sequencing project: providing services to taxonomists for standard genome sequencing and annotation.</title>
        <authorList>
            <consortium name="The Broad Institute Genomics Platform"/>
            <consortium name="The Broad Institute Genome Sequencing Center for Infectious Disease"/>
            <person name="Wu L."/>
            <person name="Ma J."/>
        </authorList>
    </citation>
    <scope>NUCLEOTIDE SEQUENCE [LARGE SCALE GENOMIC DNA]</scope>
    <source>
        <strain evidence="2">YJ-61-S</strain>
    </source>
</reference>
<evidence type="ECO:0000313" key="2">
    <source>
        <dbReference type="Proteomes" id="UP001596043"/>
    </source>
</evidence>
<dbReference type="Proteomes" id="UP001596043">
    <property type="component" value="Unassembled WGS sequence"/>
</dbReference>
<sequence>MKNQSIVNKSEVIKRLEVFHDDLLSIKVNDILKIRVVDSLIFKVNTIIEICKYNPRLPLYDIENSIIEMYKKDSSIHGVNVQFLFIKKNAEIDKSRIANLIVKV</sequence>
<organism evidence="1 2">
    <name type="scientific">Dokdonia ponticola</name>
    <dbReference type="NCBI Taxonomy" id="2041041"/>
    <lineage>
        <taxon>Bacteria</taxon>
        <taxon>Pseudomonadati</taxon>
        <taxon>Bacteroidota</taxon>
        <taxon>Flavobacteriia</taxon>
        <taxon>Flavobacteriales</taxon>
        <taxon>Flavobacteriaceae</taxon>
        <taxon>Dokdonia</taxon>
    </lineage>
</organism>
<proteinExistence type="predicted"/>
<comment type="caution">
    <text evidence="1">The sequence shown here is derived from an EMBL/GenBank/DDBJ whole genome shotgun (WGS) entry which is preliminary data.</text>
</comment>
<name>A0ABV9HT67_9FLAO</name>
<protein>
    <submittedName>
        <fullName evidence="1">Uncharacterized protein</fullName>
    </submittedName>
</protein>